<organism evidence="1 2">
    <name type="scientific">Microcoleus asticus IPMA8</name>
    <dbReference type="NCBI Taxonomy" id="2563858"/>
    <lineage>
        <taxon>Bacteria</taxon>
        <taxon>Bacillati</taxon>
        <taxon>Cyanobacteriota</taxon>
        <taxon>Cyanophyceae</taxon>
        <taxon>Oscillatoriophycideae</taxon>
        <taxon>Oscillatoriales</taxon>
        <taxon>Microcoleaceae</taxon>
        <taxon>Microcoleus</taxon>
        <taxon>Microcoleus asticus</taxon>
    </lineage>
</organism>
<name>A0ABX2CT78_9CYAN</name>
<sequence length="164" mass="18462">MQASLPANAILGLLLKAKLVSHTPAISDCKKLCICWLWWRCPAIRYSKQLAVRLLGCGKVKMQVIGAMISEVGAFGFWDLKIPKAFRPQLCDRYRLTGQDSIYKTIENIIVFCDVLLGMGIYSQKLVFHLLHLYYRNGLGIARELLLAKVGIARVFNCLVCCRA</sequence>
<accession>A0ABX2CT78</accession>
<proteinExistence type="predicted"/>
<evidence type="ECO:0000313" key="1">
    <source>
        <dbReference type="EMBL" id="NQE32775.1"/>
    </source>
</evidence>
<keyword evidence="2" id="KW-1185">Reference proteome</keyword>
<evidence type="ECO:0000313" key="2">
    <source>
        <dbReference type="Proteomes" id="UP000702425"/>
    </source>
</evidence>
<comment type="caution">
    <text evidence="1">The sequence shown here is derived from an EMBL/GenBank/DDBJ whole genome shotgun (WGS) entry which is preliminary data.</text>
</comment>
<reference evidence="1 2" key="1">
    <citation type="journal article" date="2020" name="Sci. Rep.">
        <title>A novel cyanobacterial geosmin producer, revising GeoA distribution and dispersion patterns in Bacteria.</title>
        <authorList>
            <person name="Churro C."/>
            <person name="Semedo-Aguiar A.P."/>
            <person name="Silva A.D."/>
            <person name="Pereira-Leal J.B."/>
            <person name="Leite R.B."/>
        </authorList>
    </citation>
    <scope>NUCLEOTIDE SEQUENCE [LARGE SCALE GENOMIC DNA]</scope>
    <source>
        <strain evidence="1 2">IPMA8</strain>
    </source>
</reference>
<dbReference type="Proteomes" id="UP000702425">
    <property type="component" value="Unassembled WGS sequence"/>
</dbReference>
<dbReference type="EMBL" id="SRRZ01000005">
    <property type="protein sequence ID" value="NQE32775.1"/>
    <property type="molecule type" value="Genomic_DNA"/>
</dbReference>
<protein>
    <submittedName>
        <fullName evidence="1">Uncharacterized protein</fullName>
    </submittedName>
</protein>
<gene>
    <name evidence="1" type="ORF">E5S67_00491</name>
</gene>